<keyword evidence="2" id="KW-1185">Reference proteome</keyword>
<evidence type="ECO:0000313" key="2">
    <source>
        <dbReference type="Proteomes" id="UP000694427"/>
    </source>
</evidence>
<dbReference type="Ensembl" id="ENSCCRT00010121790.1">
    <property type="protein sequence ID" value="ENSCCRP00010109448.1"/>
    <property type="gene ID" value="ENSCCRG00010048267.1"/>
</dbReference>
<protein>
    <submittedName>
        <fullName evidence="1">Uncharacterized protein</fullName>
    </submittedName>
</protein>
<reference evidence="1" key="1">
    <citation type="submission" date="2025-08" db="UniProtKB">
        <authorList>
            <consortium name="Ensembl"/>
        </authorList>
    </citation>
    <scope>IDENTIFICATION</scope>
</reference>
<dbReference type="Proteomes" id="UP000694427">
    <property type="component" value="Unplaced"/>
</dbReference>
<sequence>SSILPGHFPSKTTKQIMLTGDLHHPIFGLHRQLLWGEVIDIQADLPGIWRLLDLRYSRAHLSGKGPAVVRGVHHGGGGRHGHLRPNVSGPVCAGKCGHLLGEVWHPKGLIEEPAALGPVAERVPGWAVHKGEGDASLGHG</sequence>
<reference evidence="1" key="2">
    <citation type="submission" date="2025-09" db="UniProtKB">
        <authorList>
            <consortium name="Ensembl"/>
        </authorList>
    </citation>
    <scope>IDENTIFICATION</scope>
</reference>
<dbReference type="OMA" id="HHDVRAH"/>
<name>A0A8C1PMP1_CYPCA</name>
<dbReference type="AlphaFoldDB" id="A0A8C1PMP1"/>
<organism evidence="1 2">
    <name type="scientific">Cyprinus carpio</name>
    <name type="common">Common carp</name>
    <dbReference type="NCBI Taxonomy" id="7962"/>
    <lineage>
        <taxon>Eukaryota</taxon>
        <taxon>Metazoa</taxon>
        <taxon>Chordata</taxon>
        <taxon>Craniata</taxon>
        <taxon>Vertebrata</taxon>
        <taxon>Euteleostomi</taxon>
        <taxon>Actinopterygii</taxon>
        <taxon>Neopterygii</taxon>
        <taxon>Teleostei</taxon>
        <taxon>Ostariophysi</taxon>
        <taxon>Cypriniformes</taxon>
        <taxon>Cyprinidae</taxon>
        <taxon>Cyprininae</taxon>
        <taxon>Cyprinus</taxon>
    </lineage>
</organism>
<accession>A0A8C1PMP1</accession>
<evidence type="ECO:0000313" key="1">
    <source>
        <dbReference type="Ensembl" id="ENSCCRP00010109448.1"/>
    </source>
</evidence>
<proteinExistence type="predicted"/>